<name>A0A6S7KUJ6_PARCT</name>
<gene>
    <name evidence="1" type="ORF">PACLA_8A064729</name>
</gene>
<feature type="non-terminal residue" evidence="1">
    <location>
        <position position="58"/>
    </location>
</feature>
<protein>
    <submittedName>
        <fullName evidence="1">Uncharacterized protein</fullName>
    </submittedName>
</protein>
<feature type="non-terminal residue" evidence="1">
    <location>
        <position position="1"/>
    </location>
</feature>
<sequence length="58" mass="6414">QETFDALNQLNSRKSPGLDGISVKLLKDTSDVIAQPLANIFNLSLQTAIFPDEWKIAK</sequence>
<dbReference type="EMBL" id="CACRXK020016780">
    <property type="protein sequence ID" value="CAB4030322.1"/>
    <property type="molecule type" value="Genomic_DNA"/>
</dbReference>
<dbReference type="Proteomes" id="UP001152795">
    <property type="component" value="Unassembled WGS sequence"/>
</dbReference>
<dbReference type="AlphaFoldDB" id="A0A6S7KUJ6"/>
<comment type="caution">
    <text evidence="1">The sequence shown here is derived from an EMBL/GenBank/DDBJ whole genome shotgun (WGS) entry which is preliminary data.</text>
</comment>
<keyword evidence="2" id="KW-1185">Reference proteome</keyword>
<reference evidence="1" key="1">
    <citation type="submission" date="2020-04" db="EMBL/GenBank/DDBJ databases">
        <authorList>
            <person name="Alioto T."/>
            <person name="Alioto T."/>
            <person name="Gomez Garrido J."/>
        </authorList>
    </citation>
    <scope>NUCLEOTIDE SEQUENCE</scope>
    <source>
        <strain evidence="1">A484AB</strain>
    </source>
</reference>
<proteinExistence type="predicted"/>
<evidence type="ECO:0000313" key="2">
    <source>
        <dbReference type="Proteomes" id="UP001152795"/>
    </source>
</evidence>
<accession>A0A6S7KUJ6</accession>
<organism evidence="1 2">
    <name type="scientific">Paramuricea clavata</name>
    <name type="common">Red gorgonian</name>
    <name type="synonym">Violescent sea-whip</name>
    <dbReference type="NCBI Taxonomy" id="317549"/>
    <lineage>
        <taxon>Eukaryota</taxon>
        <taxon>Metazoa</taxon>
        <taxon>Cnidaria</taxon>
        <taxon>Anthozoa</taxon>
        <taxon>Octocorallia</taxon>
        <taxon>Malacalcyonacea</taxon>
        <taxon>Plexauridae</taxon>
        <taxon>Paramuricea</taxon>
    </lineage>
</organism>
<evidence type="ECO:0000313" key="1">
    <source>
        <dbReference type="EMBL" id="CAB4030322.1"/>
    </source>
</evidence>